<proteinExistence type="predicted"/>
<protein>
    <submittedName>
        <fullName evidence="1">Uncharacterized protein</fullName>
    </submittedName>
</protein>
<name>A0A0J1BMC3_RHOIS</name>
<reference evidence="1" key="1">
    <citation type="submission" date="2015-05" db="EMBL/GenBank/DDBJ databases">
        <title>Permanent draft genome of Rhodopirellula islandicus K833.</title>
        <authorList>
            <person name="Kizina J."/>
            <person name="Richter M."/>
            <person name="Glockner F.O."/>
            <person name="Harder J."/>
        </authorList>
    </citation>
    <scope>NUCLEOTIDE SEQUENCE [LARGE SCALE GENOMIC DNA]</scope>
    <source>
        <strain evidence="1">K833</strain>
    </source>
</reference>
<dbReference type="AlphaFoldDB" id="A0A0J1BMC3"/>
<accession>A0A0J1BMC3</accession>
<keyword evidence="2" id="KW-1185">Reference proteome</keyword>
<evidence type="ECO:0000313" key="2">
    <source>
        <dbReference type="Proteomes" id="UP000036367"/>
    </source>
</evidence>
<comment type="caution">
    <text evidence="1">The sequence shown here is derived from an EMBL/GenBank/DDBJ whole genome shotgun (WGS) entry which is preliminary data.</text>
</comment>
<dbReference type="EMBL" id="LECT01000005">
    <property type="protein sequence ID" value="KLU07666.1"/>
    <property type="molecule type" value="Genomic_DNA"/>
</dbReference>
<dbReference type="Proteomes" id="UP000036367">
    <property type="component" value="Unassembled WGS sequence"/>
</dbReference>
<sequence>MIFVLSYAPTGQLYDSPRHRLGFIFYVSVKQRLSGGLRNLW</sequence>
<organism evidence="1 2">
    <name type="scientific">Rhodopirellula islandica</name>
    <dbReference type="NCBI Taxonomy" id="595434"/>
    <lineage>
        <taxon>Bacteria</taxon>
        <taxon>Pseudomonadati</taxon>
        <taxon>Planctomycetota</taxon>
        <taxon>Planctomycetia</taxon>
        <taxon>Pirellulales</taxon>
        <taxon>Pirellulaceae</taxon>
        <taxon>Rhodopirellula</taxon>
    </lineage>
</organism>
<evidence type="ECO:0000313" key="1">
    <source>
        <dbReference type="EMBL" id="KLU07666.1"/>
    </source>
</evidence>
<gene>
    <name evidence="1" type="ORF">RISK_000343</name>
</gene>